<evidence type="ECO:0000313" key="12">
    <source>
        <dbReference type="Proteomes" id="UP000050502"/>
    </source>
</evidence>
<evidence type="ECO:0000313" key="9">
    <source>
        <dbReference type="EMBL" id="GAP64715.1"/>
    </source>
</evidence>
<evidence type="ECO:0000313" key="10">
    <source>
        <dbReference type="EMBL" id="KPL89233.1"/>
    </source>
</evidence>
<dbReference type="OrthoDB" id="154678at2"/>
<dbReference type="Pfam" id="PF00589">
    <property type="entry name" value="Phage_integrase"/>
    <property type="match status" value="1"/>
</dbReference>
<dbReference type="Pfam" id="PF02899">
    <property type="entry name" value="Phage_int_SAM_1"/>
    <property type="match status" value="1"/>
</dbReference>
<feature type="domain" description="Tyr recombinase" evidence="7">
    <location>
        <begin position="141"/>
        <end position="320"/>
    </location>
</feature>
<proteinExistence type="inferred from homology"/>
<sequence>MGKPRQLSLFSTDDETPSNESAPIIETPPLRPTATLAAAINAYRDYMLRKKFSQHTIKAFTSDLRLLMRYLGKTTPINTIRTAHLKQFLTWLREERGVPCSPKSYQRRITTLKSFFKWLHDEGILPTDPAAPIIHQRAATPLPEILYDDEIERILAVARRRRFDPDTPDARPYLLFTLLLKTGIKKGECANIKLTDIDTSHADAPELYVRYKDPRHAHKERKLALPRDFAEVLREYLAQYEPDEHLFECTPRNLEYVLQGLAEEAGVVKGCSFAMLRMTCAVRDWQAGMPPERLRRKLGLSEITWRETEPKIAILAERGL</sequence>
<evidence type="ECO:0000259" key="8">
    <source>
        <dbReference type="PROSITE" id="PS51900"/>
    </source>
</evidence>
<dbReference type="Proteomes" id="UP000050502">
    <property type="component" value="Unassembled WGS sequence"/>
</dbReference>
<dbReference type="InterPro" id="IPR010998">
    <property type="entry name" value="Integrase_recombinase_N"/>
</dbReference>
<dbReference type="STRING" id="872965.SE16_01690"/>
<dbReference type="Gene3D" id="1.10.150.130">
    <property type="match status" value="1"/>
</dbReference>
<dbReference type="CDD" id="cd00397">
    <property type="entry name" value="DNA_BRE_C"/>
    <property type="match status" value="1"/>
</dbReference>
<feature type="region of interest" description="Disordered" evidence="6">
    <location>
        <begin position="1"/>
        <end position="26"/>
    </location>
</feature>
<evidence type="ECO:0000256" key="5">
    <source>
        <dbReference type="PROSITE-ProRule" id="PRU01248"/>
    </source>
</evidence>
<dbReference type="InterPro" id="IPR002104">
    <property type="entry name" value="Integrase_catalytic"/>
</dbReference>
<dbReference type="Proteomes" id="UP000037784">
    <property type="component" value="Unassembled WGS sequence"/>
</dbReference>
<evidence type="ECO:0000313" key="11">
    <source>
        <dbReference type="Proteomes" id="UP000037784"/>
    </source>
</evidence>
<dbReference type="GO" id="GO:0006310">
    <property type="term" value="P:DNA recombination"/>
    <property type="evidence" value="ECO:0007669"/>
    <property type="project" value="UniProtKB-KW"/>
</dbReference>
<dbReference type="EMBL" id="BBZA01000308">
    <property type="protein sequence ID" value="GAP64715.1"/>
    <property type="molecule type" value="Genomic_DNA"/>
</dbReference>
<comment type="similarity">
    <text evidence="1">Belongs to the 'phage' integrase family.</text>
</comment>
<name>A0A0M8K9V8_9CHLR</name>
<dbReference type="PROSITE" id="PS51900">
    <property type="entry name" value="CB"/>
    <property type="match status" value="1"/>
</dbReference>
<reference evidence="9" key="1">
    <citation type="journal article" date="2015" name="Genome Announc.">
        <title>Draft Genome Sequence of a Heterotrophic Facultative Anaerobic Thermophilic Bacterium, Ardenticatena maritima Strain 110ST.</title>
        <authorList>
            <person name="Kawaichi S."/>
            <person name="Yoshida T."/>
            <person name="Sako Y."/>
            <person name="Nakamura R."/>
        </authorList>
    </citation>
    <scope>NUCLEOTIDE SEQUENCE [LARGE SCALE GENOMIC DNA]</scope>
    <source>
        <strain evidence="9">110S</strain>
    </source>
</reference>
<evidence type="ECO:0000256" key="2">
    <source>
        <dbReference type="ARBA" id="ARBA00022908"/>
    </source>
</evidence>
<evidence type="ECO:0000259" key="7">
    <source>
        <dbReference type="PROSITE" id="PS51898"/>
    </source>
</evidence>
<dbReference type="SUPFAM" id="SSF56349">
    <property type="entry name" value="DNA breaking-rejoining enzymes"/>
    <property type="match status" value="1"/>
</dbReference>
<dbReference type="InterPro" id="IPR004107">
    <property type="entry name" value="Integrase_SAM-like_N"/>
</dbReference>
<evidence type="ECO:0000256" key="6">
    <source>
        <dbReference type="SAM" id="MobiDB-lite"/>
    </source>
</evidence>
<protein>
    <submittedName>
        <fullName evidence="9">Uncharacterized protein</fullName>
    </submittedName>
</protein>
<dbReference type="Gene3D" id="1.10.443.10">
    <property type="entry name" value="Intergrase catalytic core"/>
    <property type="match status" value="1"/>
</dbReference>
<evidence type="ECO:0000256" key="3">
    <source>
        <dbReference type="ARBA" id="ARBA00023125"/>
    </source>
</evidence>
<evidence type="ECO:0000256" key="1">
    <source>
        <dbReference type="ARBA" id="ARBA00008857"/>
    </source>
</evidence>
<keyword evidence="2" id="KW-0229">DNA integration</keyword>
<gene>
    <name evidence="9" type="ORF">ARMA_3138</name>
    <name evidence="10" type="ORF">SE16_01690</name>
</gene>
<dbReference type="GO" id="GO:0003677">
    <property type="term" value="F:DNA binding"/>
    <property type="evidence" value="ECO:0007669"/>
    <property type="project" value="UniProtKB-UniRule"/>
</dbReference>
<dbReference type="EMBL" id="LGKN01000003">
    <property type="protein sequence ID" value="KPL89233.1"/>
    <property type="molecule type" value="Genomic_DNA"/>
</dbReference>
<keyword evidence="4" id="KW-0233">DNA recombination</keyword>
<accession>A0A0M8K9V8</accession>
<reference evidence="10 12" key="2">
    <citation type="submission" date="2015-07" db="EMBL/GenBank/DDBJ databases">
        <title>Whole genome sequence of Ardenticatena maritima DSM 23922.</title>
        <authorList>
            <person name="Hemp J."/>
            <person name="Ward L.M."/>
            <person name="Pace L.A."/>
            <person name="Fischer W.W."/>
        </authorList>
    </citation>
    <scope>NUCLEOTIDE SEQUENCE [LARGE SCALE GENOMIC DNA]</scope>
    <source>
        <strain evidence="10 12">110S</strain>
    </source>
</reference>
<dbReference type="InterPro" id="IPR013762">
    <property type="entry name" value="Integrase-like_cat_sf"/>
</dbReference>
<reference evidence="11" key="3">
    <citation type="submission" date="2015-08" db="EMBL/GenBank/DDBJ databases">
        <title>Draft Genome Sequence of a Heterotrophic Facultative Anaerobic Bacterium Ardenticatena maritima Strain 110S.</title>
        <authorList>
            <person name="Kawaichi S."/>
            <person name="Yoshida T."/>
            <person name="Sako Y."/>
            <person name="Nakamura R."/>
        </authorList>
    </citation>
    <scope>NUCLEOTIDE SEQUENCE [LARGE SCALE GENOMIC DNA]</scope>
    <source>
        <strain evidence="11">110S</strain>
    </source>
</reference>
<dbReference type="PROSITE" id="PS51898">
    <property type="entry name" value="TYR_RECOMBINASE"/>
    <property type="match status" value="1"/>
</dbReference>
<dbReference type="PANTHER" id="PTHR30349:SF41">
    <property type="entry name" value="INTEGRASE_RECOMBINASE PROTEIN MJ0367-RELATED"/>
    <property type="match status" value="1"/>
</dbReference>
<dbReference type="PANTHER" id="PTHR30349">
    <property type="entry name" value="PHAGE INTEGRASE-RELATED"/>
    <property type="match status" value="1"/>
</dbReference>
<keyword evidence="11" id="KW-1185">Reference proteome</keyword>
<organism evidence="9 11">
    <name type="scientific">Ardenticatena maritima</name>
    <dbReference type="NCBI Taxonomy" id="872965"/>
    <lineage>
        <taxon>Bacteria</taxon>
        <taxon>Bacillati</taxon>
        <taxon>Chloroflexota</taxon>
        <taxon>Ardenticatenia</taxon>
        <taxon>Ardenticatenales</taxon>
        <taxon>Ardenticatenaceae</taxon>
        <taxon>Ardenticatena</taxon>
    </lineage>
</organism>
<feature type="domain" description="Core-binding (CB)" evidence="8">
    <location>
        <begin position="34"/>
        <end position="120"/>
    </location>
</feature>
<dbReference type="GO" id="GO:0015074">
    <property type="term" value="P:DNA integration"/>
    <property type="evidence" value="ECO:0007669"/>
    <property type="project" value="UniProtKB-KW"/>
</dbReference>
<dbReference type="RefSeq" id="WP_054494453.1">
    <property type="nucleotide sequence ID" value="NZ_BBZA01000308.1"/>
</dbReference>
<comment type="caution">
    <text evidence="9">The sequence shown here is derived from an EMBL/GenBank/DDBJ whole genome shotgun (WGS) entry which is preliminary data.</text>
</comment>
<dbReference type="InterPro" id="IPR044068">
    <property type="entry name" value="CB"/>
</dbReference>
<keyword evidence="3 5" id="KW-0238">DNA-binding</keyword>
<dbReference type="AlphaFoldDB" id="A0A0M8K9V8"/>
<dbReference type="InterPro" id="IPR011010">
    <property type="entry name" value="DNA_brk_join_enz"/>
</dbReference>
<evidence type="ECO:0000256" key="4">
    <source>
        <dbReference type="ARBA" id="ARBA00023172"/>
    </source>
</evidence>
<dbReference type="InterPro" id="IPR050090">
    <property type="entry name" value="Tyrosine_recombinase_XerCD"/>
</dbReference>